<dbReference type="Gene3D" id="2.60.40.650">
    <property type="match status" value="1"/>
</dbReference>
<dbReference type="SUPFAM" id="SSF56524">
    <property type="entry name" value="Oxidoreductase molybdopterin-binding domain"/>
    <property type="match status" value="1"/>
</dbReference>
<dbReference type="Proteomes" id="UP000183376">
    <property type="component" value="Chromosome I"/>
</dbReference>
<evidence type="ECO:0000313" key="3">
    <source>
        <dbReference type="EMBL" id="SDN46454.1"/>
    </source>
</evidence>
<dbReference type="STRING" id="211114.SAMN04489726_6728"/>
<sequence length="503" mass="53021">MPHVNSERGAALIGVLSAGAALGTAELVAAATGPNSSPITSVGGAAIDLAPVWLKDFAISTFGDYDKPVLLGGILVVLVVFAAVAGVVAARRFAAGAVMIGLIGAIGALAAVSRPDGSPLDALPSLAAILAGAAALHLLLTRRPAADGPGRRTFLVTGLGTAAYAVLGGTVGRILQQRSADIAQSRSAIRLPAPVSPAAARPSGHDFAIPGLTSFETPNRDFYRVDTALVIPELTAEEWRLRIHGMVDRPVELSFADLMAKPLIERDITLCCVSNEVGGPYTSTARWLGFPLAQLLREAGVRAGADQLVGTDHAGMTIGTPLDVVMDGREALLAIGMNGEPLLPANGFPVRQLVPGLYGYTSATKWLVDLELTTFDKYDAYWTERGWDPIGTVLTASRIDVPKPFAQVPAGPVTVAGVAWAQHRGISAVQFRIDGGEWRPAQISTEVSPDTWRQWRATVQLDKGLHRFEVRAADGRGDWQPEERTRPFPRGATGWHSVAVTVT</sequence>
<dbReference type="SUPFAM" id="SSF81296">
    <property type="entry name" value="E set domains"/>
    <property type="match status" value="1"/>
</dbReference>
<feature type="transmembrane region" description="Helical" evidence="1">
    <location>
        <begin position="93"/>
        <end position="111"/>
    </location>
</feature>
<evidence type="ECO:0000313" key="4">
    <source>
        <dbReference type="Proteomes" id="UP000183376"/>
    </source>
</evidence>
<dbReference type="InterPro" id="IPR000572">
    <property type="entry name" value="OxRdtase_Mopterin-bd_dom"/>
</dbReference>
<dbReference type="OrthoDB" id="9795587at2"/>
<accession>A0A1H0BLB9</accession>
<dbReference type="EMBL" id="LT629701">
    <property type="protein sequence ID" value="SDN46454.1"/>
    <property type="molecule type" value="Genomic_DNA"/>
</dbReference>
<keyword evidence="4" id="KW-1185">Reference proteome</keyword>
<evidence type="ECO:0000259" key="2">
    <source>
        <dbReference type="Pfam" id="PF00174"/>
    </source>
</evidence>
<protein>
    <submittedName>
        <fullName evidence="3">DMSO/TMAO reductase YedYZ, molybdopterin-dependent catalytic subunit</fullName>
    </submittedName>
</protein>
<dbReference type="InterPro" id="IPR036374">
    <property type="entry name" value="OxRdtase_Mopterin-bd_sf"/>
</dbReference>
<dbReference type="PANTHER" id="PTHR19372:SF7">
    <property type="entry name" value="SULFITE OXIDASE, MITOCHONDRIAL"/>
    <property type="match status" value="1"/>
</dbReference>
<dbReference type="Gene3D" id="3.90.420.10">
    <property type="entry name" value="Oxidoreductase, molybdopterin-binding domain"/>
    <property type="match status" value="1"/>
</dbReference>
<dbReference type="Pfam" id="PF00174">
    <property type="entry name" value="Oxidored_molyb"/>
    <property type="match status" value="1"/>
</dbReference>
<dbReference type="InterPro" id="IPR014756">
    <property type="entry name" value="Ig_E-set"/>
</dbReference>
<dbReference type="GO" id="GO:0020037">
    <property type="term" value="F:heme binding"/>
    <property type="evidence" value="ECO:0007669"/>
    <property type="project" value="TreeGrafter"/>
</dbReference>
<dbReference type="eggNOG" id="COG2041">
    <property type="taxonomic scope" value="Bacteria"/>
</dbReference>
<dbReference type="GO" id="GO:0008482">
    <property type="term" value="F:sulfite oxidase activity"/>
    <property type="evidence" value="ECO:0007669"/>
    <property type="project" value="TreeGrafter"/>
</dbReference>
<keyword evidence="1" id="KW-1133">Transmembrane helix</keyword>
<dbReference type="GO" id="GO:0043546">
    <property type="term" value="F:molybdopterin cofactor binding"/>
    <property type="evidence" value="ECO:0007669"/>
    <property type="project" value="TreeGrafter"/>
</dbReference>
<dbReference type="PANTHER" id="PTHR19372">
    <property type="entry name" value="SULFITE REDUCTASE"/>
    <property type="match status" value="1"/>
</dbReference>
<organism evidence="3 4">
    <name type="scientific">Allokutzneria albata</name>
    <name type="common">Kibdelosporangium albatum</name>
    <dbReference type="NCBI Taxonomy" id="211114"/>
    <lineage>
        <taxon>Bacteria</taxon>
        <taxon>Bacillati</taxon>
        <taxon>Actinomycetota</taxon>
        <taxon>Actinomycetes</taxon>
        <taxon>Pseudonocardiales</taxon>
        <taxon>Pseudonocardiaceae</taxon>
        <taxon>Allokutzneria</taxon>
    </lineage>
</organism>
<keyword evidence="1" id="KW-0812">Transmembrane</keyword>
<gene>
    <name evidence="3" type="ORF">SAMN04489726_6728</name>
</gene>
<proteinExistence type="predicted"/>
<feature type="transmembrane region" description="Helical" evidence="1">
    <location>
        <begin position="153"/>
        <end position="175"/>
    </location>
</feature>
<feature type="transmembrane region" description="Helical" evidence="1">
    <location>
        <begin position="69"/>
        <end position="88"/>
    </location>
</feature>
<evidence type="ECO:0000256" key="1">
    <source>
        <dbReference type="SAM" id="Phobius"/>
    </source>
</evidence>
<feature type="transmembrane region" description="Helical" evidence="1">
    <location>
        <begin position="123"/>
        <end position="141"/>
    </location>
</feature>
<feature type="domain" description="Oxidoreductase molybdopterin-binding" evidence="2">
    <location>
        <begin position="230"/>
        <end position="381"/>
    </location>
</feature>
<reference evidence="3 4" key="1">
    <citation type="submission" date="2016-10" db="EMBL/GenBank/DDBJ databases">
        <authorList>
            <person name="de Groot N.N."/>
        </authorList>
    </citation>
    <scope>NUCLEOTIDE SEQUENCE [LARGE SCALE GENOMIC DNA]</scope>
    <source>
        <strain evidence="3 4">DSM 44149</strain>
    </source>
</reference>
<dbReference type="AlphaFoldDB" id="A0A1H0BLB9"/>
<keyword evidence="1" id="KW-0472">Membrane</keyword>
<name>A0A1H0BLB9_ALLAB</name>
<dbReference type="GO" id="GO:0006790">
    <property type="term" value="P:sulfur compound metabolic process"/>
    <property type="evidence" value="ECO:0007669"/>
    <property type="project" value="TreeGrafter"/>
</dbReference>